<keyword evidence="2" id="KW-1185">Reference proteome</keyword>
<evidence type="ECO:0000313" key="1">
    <source>
        <dbReference type="EMBL" id="CAD6186852.1"/>
    </source>
</evidence>
<name>A0A8S1GVJ0_9PELO</name>
<organism evidence="1 2">
    <name type="scientific">Caenorhabditis auriculariae</name>
    <dbReference type="NCBI Taxonomy" id="2777116"/>
    <lineage>
        <taxon>Eukaryota</taxon>
        <taxon>Metazoa</taxon>
        <taxon>Ecdysozoa</taxon>
        <taxon>Nematoda</taxon>
        <taxon>Chromadorea</taxon>
        <taxon>Rhabditida</taxon>
        <taxon>Rhabditina</taxon>
        <taxon>Rhabditomorpha</taxon>
        <taxon>Rhabditoidea</taxon>
        <taxon>Rhabditidae</taxon>
        <taxon>Peloderinae</taxon>
        <taxon>Caenorhabditis</taxon>
    </lineage>
</organism>
<sequence length="89" mass="9784">MFFALSGQMLRDTVSAKGPTSDADGQRLEVLARLLKTTTPDATDDRSQFVASVNRHICSAHTDDISTGRRWRVFGAKPVVAHGALREDR</sequence>
<comment type="caution">
    <text evidence="1">The sequence shown here is derived from an EMBL/GenBank/DDBJ whole genome shotgun (WGS) entry which is preliminary data.</text>
</comment>
<evidence type="ECO:0000313" key="2">
    <source>
        <dbReference type="Proteomes" id="UP000835052"/>
    </source>
</evidence>
<reference evidence="1" key="1">
    <citation type="submission" date="2020-10" db="EMBL/GenBank/DDBJ databases">
        <authorList>
            <person name="Kikuchi T."/>
        </authorList>
    </citation>
    <scope>NUCLEOTIDE SEQUENCE</scope>
    <source>
        <strain evidence="1">NKZ352</strain>
    </source>
</reference>
<proteinExistence type="predicted"/>
<accession>A0A8S1GVJ0</accession>
<gene>
    <name evidence="1" type="ORF">CAUJ_LOCUS2771</name>
</gene>
<dbReference type="EMBL" id="CAJGYM010000005">
    <property type="protein sequence ID" value="CAD6186852.1"/>
    <property type="molecule type" value="Genomic_DNA"/>
</dbReference>
<protein>
    <submittedName>
        <fullName evidence="1">Uncharacterized protein</fullName>
    </submittedName>
</protein>
<dbReference type="AlphaFoldDB" id="A0A8S1GVJ0"/>
<dbReference type="Proteomes" id="UP000835052">
    <property type="component" value="Unassembled WGS sequence"/>
</dbReference>